<reference evidence="12 13" key="1">
    <citation type="journal article" date="2024" name="BMC Genomics">
        <title>De novo assembly and annotation of Popillia japonica's genome with initial clues to its potential as an invasive pest.</title>
        <authorList>
            <person name="Cucini C."/>
            <person name="Boschi S."/>
            <person name="Funari R."/>
            <person name="Cardaioli E."/>
            <person name="Iannotti N."/>
            <person name="Marturano G."/>
            <person name="Paoli F."/>
            <person name="Bruttini M."/>
            <person name="Carapelli A."/>
            <person name="Frati F."/>
            <person name="Nardi F."/>
        </authorList>
    </citation>
    <scope>NUCLEOTIDE SEQUENCE [LARGE SCALE GENOMIC DNA]</scope>
    <source>
        <strain evidence="12">DMR45628</strain>
    </source>
</reference>
<feature type="domain" description="Transcription factor Iwr1" evidence="11">
    <location>
        <begin position="139"/>
        <end position="200"/>
    </location>
</feature>
<dbReference type="AlphaFoldDB" id="A0AAW1JVJ0"/>
<comment type="similarity">
    <text evidence="4">Belongs to the IWR1/SLC7A6OS family.</text>
</comment>
<dbReference type="EMBL" id="JASPKY010000335">
    <property type="protein sequence ID" value="KAK9708163.1"/>
    <property type="molecule type" value="Genomic_DNA"/>
</dbReference>
<evidence type="ECO:0000313" key="13">
    <source>
        <dbReference type="Proteomes" id="UP001458880"/>
    </source>
</evidence>
<evidence type="ECO:0000256" key="3">
    <source>
        <dbReference type="ARBA" id="ARBA00004496"/>
    </source>
</evidence>
<comment type="subcellular location">
    <subcellularLocation>
        <location evidence="3">Cytoplasm</location>
    </subcellularLocation>
    <subcellularLocation>
        <location evidence="2">Nucleus</location>
    </subcellularLocation>
</comment>
<organism evidence="12 13">
    <name type="scientific">Popillia japonica</name>
    <name type="common">Japanese beetle</name>
    <dbReference type="NCBI Taxonomy" id="7064"/>
    <lineage>
        <taxon>Eukaryota</taxon>
        <taxon>Metazoa</taxon>
        <taxon>Ecdysozoa</taxon>
        <taxon>Arthropoda</taxon>
        <taxon>Hexapoda</taxon>
        <taxon>Insecta</taxon>
        <taxon>Pterygota</taxon>
        <taxon>Neoptera</taxon>
        <taxon>Endopterygota</taxon>
        <taxon>Coleoptera</taxon>
        <taxon>Polyphaga</taxon>
        <taxon>Scarabaeiformia</taxon>
        <taxon>Scarabaeidae</taxon>
        <taxon>Rutelinae</taxon>
        <taxon>Popillia</taxon>
    </lineage>
</organism>
<evidence type="ECO:0000256" key="8">
    <source>
        <dbReference type="ARBA" id="ARBA00022927"/>
    </source>
</evidence>
<dbReference type="InterPro" id="IPR013883">
    <property type="entry name" value="TF_Iwr1_dom"/>
</dbReference>
<dbReference type="Pfam" id="PF08574">
    <property type="entry name" value="Iwr1"/>
    <property type="match status" value="1"/>
</dbReference>
<feature type="region of interest" description="Disordered" evidence="10">
    <location>
        <begin position="178"/>
        <end position="202"/>
    </location>
</feature>
<evidence type="ECO:0000313" key="12">
    <source>
        <dbReference type="EMBL" id="KAK9708163.1"/>
    </source>
</evidence>
<comment type="function">
    <text evidence="1">Directs RNA polymerase II nuclear import.</text>
</comment>
<dbReference type="GO" id="GO:0032502">
    <property type="term" value="P:developmental process"/>
    <property type="evidence" value="ECO:0007669"/>
    <property type="project" value="TreeGrafter"/>
</dbReference>
<evidence type="ECO:0000256" key="6">
    <source>
        <dbReference type="ARBA" id="ARBA00022448"/>
    </source>
</evidence>
<proteinExistence type="inferred from homology"/>
<dbReference type="GO" id="GO:0005634">
    <property type="term" value="C:nucleus"/>
    <property type="evidence" value="ECO:0007669"/>
    <property type="project" value="UniProtKB-SubCell"/>
</dbReference>
<keyword evidence="6" id="KW-0813">Transport</keyword>
<feature type="compositionally biased region" description="Acidic residues" evidence="10">
    <location>
        <begin position="178"/>
        <end position="189"/>
    </location>
</feature>
<dbReference type="PANTHER" id="PTHR31196">
    <property type="entry name" value="RNA POLYMERASE II NUCLEAR LOCALIZATION PROTEIN SLC7A6OS-RELATED"/>
    <property type="match status" value="1"/>
</dbReference>
<evidence type="ECO:0000256" key="1">
    <source>
        <dbReference type="ARBA" id="ARBA00003202"/>
    </source>
</evidence>
<evidence type="ECO:0000259" key="11">
    <source>
        <dbReference type="Pfam" id="PF08574"/>
    </source>
</evidence>
<keyword evidence="13" id="KW-1185">Reference proteome</keyword>
<evidence type="ECO:0000256" key="2">
    <source>
        <dbReference type="ARBA" id="ARBA00004123"/>
    </source>
</evidence>
<dbReference type="GO" id="GO:0005737">
    <property type="term" value="C:cytoplasm"/>
    <property type="evidence" value="ECO:0007669"/>
    <property type="project" value="UniProtKB-SubCell"/>
</dbReference>
<sequence>MPLSARAYKALSVKRCLSADPVDALVVNCKRAKMDGEENNILIYQRTTTLNTQDNNFDNHLKQSTKYKIEKNYKSYNGNIYSKIKTENQQGSKNNRYKIVNLHRPLNVVEENAAKLQEPNITVVDIEANDETTVKEENTYVYDLYYSNSTSLPEIDIKELISVYPLSNELVYGNECEESIDTDDSDSNDENNWRNDYPDETDVESITEEDMMNVMLRMDLNEEHELSSEEDEKFVYSVDEDDVTRFATAMIIRTTNI</sequence>
<protein>
    <recommendedName>
        <fullName evidence="5">Probable RNA polymerase II nuclear localization protein SLC7A6OS</fullName>
    </recommendedName>
</protein>
<accession>A0AAW1JVJ0</accession>
<comment type="caution">
    <text evidence="12">The sequence shown here is derived from an EMBL/GenBank/DDBJ whole genome shotgun (WGS) entry which is preliminary data.</text>
</comment>
<dbReference type="InterPro" id="IPR040218">
    <property type="entry name" value="SLC7A6OS"/>
</dbReference>
<evidence type="ECO:0000256" key="7">
    <source>
        <dbReference type="ARBA" id="ARBA00022490"/>
    </source>
</evidence>
<evidence type="ECO:0000256" key="5">
    <source>
        <dbReference type="ARBA" id="ARBA00017036"/>
    </source>
</evidence>
<keyword evidence="7" id="KW-0963">Cytoplasm</keyword>
<evidence type="ECO:0000256" key="4">
    <source>
        <dbReference type="ARBA" id="ARBA00010218"/>
    </source>
</evidence>
<keyword evidence="8" id="KW-0653">Protein transport</keyword>
<dbReference type="PANTHER" id="PTHR31196:SF2">
    <property type="entry name" value="RNA POLYMERASE II NUCLEAR LOCALIZATION PROTEIN SLC7A6OS-RELATED"/>
    <property type="match status" value="1"/>
</dbReference>
<gene>
    <name evidence="12" type="ORF">QE152_g27383</name>
</gene>
<dbReference type="Proteomes" id="UP001458880">
    <property type="component" value="Unassembled WGS sequence"/>
</dbReference>
<keyword evidence="9" id="KW-0539">Nucleus</keyword>
<evidence type="ECO:0000256" key="10">
    <source>
        <dbReference type="SAM" id="MobiDB-lite"/>
    </source>
</evidence>
<evidence type="ECO:0000256" key="9">
    <source>
        <dbReference type="ARBA" id="ARBA00023242"/>
    </source>
</evidence>
<name>A0AAW1JVJ0_POPJA</name>
<dbReference type="GO" id="GO:0015031">
    <property type="term" value="P:protein transport"/>
    <property type="evidence" value="ECO:0007669"/>
    <property type="project" value="UniProtKB-KW"/>
</dbReference>